<protein>
    <submittedName>
        <fullName evidence="2">Uncharacterized protein</fullName>
    </submittedName>
</protein>
<dbReference type="AlphaFoldDB" id="Q7UTB7"/>
<evidence type="ECO:0000313" key="3">
    <source>
        <dbReference type="Proteomes" id="UP000001025"/>
    </source>
</evidence>
<evidence type="ECO:0000256" key="1">
    <source>
        <dbReference type="SAM" id="MobiDB-lite"/>
    </source>
</evidence>
<dbReference type="InParanoid" id="Q7UTB7"/>
<gene>
    <name evidence="2" type="ordered locus">RB3975</name>
</gene>
<dbReference type="HOGENOM" id="CLU_1342350_0_0_0"/>
<keyword evidence="3" id="KW-1185">Reference proteome</keyword>
<organism evidence="2 3">
    <name type="scientific">Rhodopirellula baltica (strain DSM 10527 / NCIMB 13988 / SH1)</name>
    <dbReference type="NCBI Taxonomy" id="243090"/>
    <lineage>
        <taxon>Bacteria</taxon>
        <taxon>Pseudomonadati</taxon>
        <taxon>Planctomycetota</taxon>
        <taxon>Planctomycetia</taxon>
        <taxon>Pirellulales</taxon>
        <taxon>Pirellulaceae</taxon>
        <taxon>Rhodopirellula</taxon>
    </lineage>
</organism>
<accession>Q7UTB7</accession>
<reference evidence="2 3" key="1">
    <citation type="journal article" date="2003" name="Proc. Natl. Acad. Sci. U.S.A.">
        <title>Complete genome sequence of the marine planctomycete Pirellula sp. strain 1.</title>
        <authorList>
            <person name="Gloeckner F.O."/>
            <person name="Kube M."/>
            <person name="Bauer M."/>
            <person name="Teeling H."/>
            <person name="Lombardot T."/>
            <person name="Ludwig W."/>
            <person name="Gade D."/>
            <person name="Beck A."/>
            <person name="Borzym K."/>
            <person name="Heitmann K."/>
            <person name="Rabus R."/>
            <person name="Schlesner H."/>
            <person name="Amann R."/>
            <person name="Reinhardt R."/>
        </authorList>
    </citation>
    <scope>NUCLEOTIDE SEQUENCE [LARGE SCALE GENOMIC DNA]</scope>
    <source>
        <strain evidence="3">DSM 10527 / NCIMB 13988 / SH1</strain>
    </source>
</reference>
<feature type="region of interest" description="Disordered" evidence="1">
    <location>
        <begin position="1"/>
        <end position="94"/>
    </location>
</feature>
<dbReference type="EMBL" id="BX294139">
    <property type="protein sequence ID" value="CAD73520.1"/>
    <property type="molecule type" value="Genomic_DNA"/>
</dbReference>
<feature type="compositionally biased region" description="Basic residues" evidence="1">
    <location>
        <begin position="32"/>
        <end position="42"/>
    </location>
</feature>
<evidence type="ECO:0000313" key="2">
    <source>
        <dbReference type="EMBL" id="CAD73520.1"/>
    </source>
</evidence>
<sequence>MSHVGQVPPGAGSSPEQLSPRHKSCLDEYRKNTHSRQSRGSRPKVANRQPNQQVGSKGHPRRRNVQPKSEFSLLAETSPSPTPPASRSTTNPAVCPTRFLTPLHTTFQSVRPTGQARYCHGGVSGNKFWHVLPQRNRRICLHRPGAPGKLEPSRWGATRTNPRLKNKSPRSQNSRLVLTAKPPKTIIKTYSQSVQLLKPAVLSQ</sequence>
<dbReference type="KEGG" id="rba:RB3975"/>
<proteinExistence type="predicted"/>
<dbReference type="STRING" id="243090.RB3975"/>
<dbReference type="Proteomes" id="UP000001025">
    <property type="component" value="Chromosome"/>
</dbReference>
<dbReference type="EnsemblBacteria" id="CAD73520">
    <property type="protein sequence ID" value="CAD73520"/>
    <property type="gene ID" value="RB3975"/>
</dbReference>
<name>Q7UTB7_RHOBA</name>
<feature type="region of interest" description="Disordered" evidence="1">
    <location>
        <begin position="150"/>
        <end position="172"/>
    </location>
</feature>